<gene>
    <name evidence="1" type="ORF">GCM10011358_03640</name>
</gene>
<evidence type="ECO:0008006" key="3">
    <source>
        <dbReference type="Google" id="ProtNLM"/>
    </source>
</evidence>
<dbReference type="RefSeq" id="WP_188525901.1">
    <property type="nucleotide sequence ID" value="NZ_BMGI01000001.1"/>
</dbReference>
<dbReference type="Proteomes" id="UP000617355">
    <property type="component" value="Unassembled WGS sequence"/>
</dbReference>
<evidence type="ECO:0000313" key="2">
    <source>
        <dbReference type="Proteomes" id="UP000617355"/>
    </source>
</evidence>
<reference evidence="2" key="1">
    <citation type="journal article" date="2019" name="Int. J. Syst. Evol. Microbiol.">
        <title>The Global Catalogue of Microorganisms (GCM) 10K type strain sequencing project: providing services to taxonomists for standard genome sequencing and annotation.</title>
        <authorList>
            <consortium name="The Broad Institute Genomics Platform"/>
            <consortium name="The Broad Institute Genome Sequencing Center for Infectious Disease"/>
            <person name="Wu L."/>
            <person name="Ma J."/>
        </authorList>
    </citation>
    <scope>NUCLEOTIDE SEQUENCE [LARGE SCALE GENOMIC DNA]</scope>
    <source>
        <strain evidence="2">CGMCC 1.12922</strain>
    </source>
</reference>
<evidence type="ECO:0000313" key="1">
    <source>
        <dbReference type="EMBL" id="GGD22385.1"/>
    </source>
</evidence>
<organism evidence="1 2">
    <name type="scientific">Sinisalibacter lacisalsi</name>
    <dbReference type="NCBI Taxonomy" id="1526570"/>
    <lineage>
        <taxon>Bacteria</taxon>
        <taxon>Pseudomonadati</taxon>
        <taxon>Pseudomonadota</taxon>
        <taxon>Alphaproteobacteria</taxon>
        <taxon>Rhodobacterales</taxon>
        <taxon>Roseobacteraceae</taxon>
        <taxon>Sinisalibacter</taxon>
    </lineage>
</organism>
<proteinExistence type="predicted"/>
<accession>A0ABQ1QBV6</accession>
<name>A0ABQ1QBV6_9RHOB</name>
<dbReference type="EMBL" id="BMGI01000001">
    <property type="protein sequence ID" value="GGD22385.1"/>
    <property type="molecule type" value="Genomic_DNA"/>
</dbReference>
<comment type="caution">
    <text evidence="1">The sequence shown here is derived from an EMBL/GenBank/DDBJ whole genome shotgun (WGS) entry which is preliminary data.</text>
</comment>
<sequence length="70" mass="8096">MTETNHARLSDLIIGHPEVTSFAELEKLVAHAGESGIMHLEFDLKPDFRDTPKKWEWLLEAAFTRGLRYE</sequence>
<keyword evidence="2" id="KW-1185">Reference proteome</keyword>
<protein>
    <recommendedName>
        <fullName evidence="3">Sulfur relay protein DsrC</fullName>
    </recommendedName>
</protein>